<evidence type="ECO:0000313" key="4">
    <source>
        <dbReference type="Proteomes" id="UP001642484"/>
    </source>
</evidence>
<feature type="transmembrane region" description="Helical" evidence="2">
    <location>
        <begin position="27"/>
        <end position="46"/>
    </location>
</feature>
<keyword evidence="1" id="KW-0175">Coiled coil</keyword>
<evidence type="ECO:0000256" key="1">
    <source>
        <dbReference type="SAM" id="Coils"/>
    </source>
</evidence>
<keyword evidence="2" id="KW-0472">Membrane</keyword>
<evidence type="ECO:0000313" key="3">
    <source>
        <dbReference type="EMBL" id="CAK9067408.1"/>
    </source>
</evidence>
<dbReference type="Proteomes" id="UP001642484">
    <property type="component" value="Unassembled WGS sequence"/>
</dbReference>
<evidence type="ECO:0000256" key="2">
    <source>
        <dbReference type="SAM" id="Phobius"/>
    </source>
</evidence>
<organism evidence="3 4">
    <name type="scientific">Durusdinium trenchii</name>
    <dbReference type="NCBI Taxonomy" id="1381693"/>
    <lineage>
        <taxon>Eukaryota</taxon>
        <taxon>Sar</taxon>
        <taxon>Alveolata</taxon>
        <taxon>Dinophyceae</taxon>
        <taxon>Suessiales</taxon>
        <taxon>Symbiodiniaceae</taxon>
        <taxon>Durusdinium</taxon>
    </lineage>
</organism>
<keyword evidence="2" id="KW-1133">Transmembrane helix</keyword>
<keyword evidence="2" id="KW-0812">Transmembrane</keyword>
<name>A0ABP0NUD0_9DINO</name>
<dbReference type="EMBL" id="CAXAMN010022217">
    <property type="protein sequence ID" value="CAK9067408.1"/>
    <property type="molecule type" value="Genomic_DNA"/>
</dbReference>
<protein>
    <submittedName>
        <fullName evidence="3">Uncharacterized protein</fullName>
    </submittedName>
</protein>
<proteinExistence type="predicted"/>
<reference evidence="3 4" key="1">
    <citation type="submission" date="2024-02" db="EMBL/GenBank/DDBJ databases">
        <authorList>
            <person name="Chen Y."/>
            <person name="Shah S."/>
            <person name="Dougan E. K."/>
            <person name="Thang M."/>
            <person name="Chan C."/>
        </authorList>
    </citation>
    <scope>NUCLEOTIDE SEQUENCE [LARGE SCALE GENOMIC DNA]</scope>
</reference>
<keyword evidence="4" id="KW-1185">Reference proteome</keyword>
<feature type="non-terminal residue" evidence="3">
    <location>
        <position position="1"/>
    </location>
</feature>
<sequence length="660" mass="71669">AQTEADADDLEAVEVGRRACRTARPGLALALPLGGLCFLLAVVFMSPQMLMVKSNSAQSVQKSEVEGKANKTTAPPVPECKNCTGCGDQRECLRIVDAFFETAPRGSIGLYRTYAQKLNGGDCPLCDLSPDFESLRKRCDVYDNAVAAIYLTKRGRLDEAQKILEVFLRLMYPTDFKNIYPEQLYGGAPSGRTLTLLAAAYECDTEVAAGTYALPQVFDGGVDSGNNAWAAMAFAHYAAESGKGCFRAAAEDLLHALGMGGACLDDLGGFLGRLPPARGHQRSLEHNIDLFALSGMLQKWDSQERARKFVKSMYGKNKDYPDAYNVGTIGADVCDGRFAQGDGVPADGQFWNLLAEVDNHADRVGKSVSWVIYSDWLWDFDQDSLSGLSPAPTLHGARFTSKGFGIQFEETAGAVIALNHFLYFRASGSEEGFKKQMKLRLNASRTSLRTLLKTYGAVPASVRGGNGDAYNERNAYAADPGGSDTGMGFPYLRMIHVASTAWTGLAMIYQTSDEDEISVAGNPMKLSKSLPPTDSYCLPNQDTPAKKRLIRVAGGSPYGVGRVEKLEKDKEILQVDLAKALARNDVLTAGKAAVEDGQLRSLQAECEALKDEVTNKDGQIILLRSQLEIADRKLRLSDMENAMLKSELELRKRSASSHSS</sequence>
<comment type="caution">
    <text evidence="3">The sequence shown here is derived from an EMBL/GenBank/DDBJ whole genome shotgun (WGS) entry which is preliminary data.</text>
</comment>
<feature type="coiled-coil region" evidence="1">
    <location>
        <begin position="563"/>
        <end position="619"/>
    </location>
</feature>
<accession>A0ABP0NUD0</accession>
<gene>
    <name evidence="3" type="ORF">CCMP2556_LOCUS33122</name>
</gene>